<evidence type="ECO:0000256" key="3">
    <source>
        <dbReference type="ARBA" id="ARBA00022833"/>
    </source>
</evidence>
<comment type="caution">
    <text evidence="4">The sequence shown here is derived from an EMBL/GenBank/DDBJ whole genome shotgun (WGS) entry which is preliminary data.</text>
</comment>
<sequence>MSSFLLDNYPPGAHLFPPGAVFNQLYKGPLVEAVPSRVLTFTGSTDVILRAGFVRQVRYSLQVCFTTMAGCARGSEKPAADVHRDTLATFQHRWCSVHSSETCLSCLRRRPQVELPCGHAVCENCVAVYGQPYVGDRWLYLDGDKPLFRMSHRWLSVEGAAAEFGMHENSGVLYHAVKTLFVAAVGHLPFYTFDHTEDAQRVAGADRMLRERRRRQQINVTERRLINHLRFGPVAITPVP</sequence>
<dbReference type="EMBL" id="CAWUHC010000116">
    <property type="protein sequence ID" value="CAK7233465.1"/>
    <property type="molecule type" value="Genomic_DNA"/>
</dbReference>
<evidence type="ECO:0000313" key="5">
    <source>
        <dbReference type="Proteomes" id="UP001642406"/>
    </source>
</evidence>
<evidence type="ECO:0008006" key="6">
    <source>
        <dbReference type="Google" id="ProtNLM"/>
    </source>
</evidence>
<organism evidence="4 5">
    <name type="scientific">Sporothrix bragantina</name>
    <dbReference type="NCBI Taxonomy" id="671064"/>
    <lineage>
        <taxon>Eukaryota</taxon>
        <taxon>Fungi</taxon>
        <taxon>Dikarya</taxon>
        <taxon>Ascomycota</taxon>
        <taxon>Pezizomycotina</taxon>
        <taxon>Sordariomycetes</taxon>
        <taxon>Sordariomycetidae</taxon>
        <taxon>Ophiostomatales</taxon>
        <taxon>Ophiostomataceae</taxon>
        <taxon>Sporothrix</taxon>
    </lineage>
</organism>
<evidence type="ECO:0000256" key="1">
    <source>
        <dbReference type="ARBA" id="ARBA00022723"/>
    </source>
</evidence>
<evidence type="ECO:0000256" key="2">
    <source>
        <dbReference type="ARBA" id="ARBA00022771"/>
    </source>
</evidence>
<dbReference type="Proteomes" id="UP001642406">
    <property type="component" value="Unassembled WGS sequence"/>
</dbReference>
<dbReference type="InterPro" id="IPR017907">
    <property type="entry name" value="Znf_RING_CS"/>
</dbReference>
<keyword evidence="1" id="KW-0479">Metal-binding</keyword>
<reference evidence="4 5" key="1">
    <citation type="submission" date="2024-01" db="EMBL/GenBank/DDBJ databases">
        <authorList>
            <person name="Allen C."/>
            <person name="Tagirdzhanova G."/>
        </authorList>
    </citation>
    <scope>NUCLEOTIDE SEQUENCE [LARGE SCALE GENOMIC DNA]</scope>
</reference>
<name>A0ABP0CR29_9PEZI</name>
<accession>A0ABP0CR29</accession>
<gene>
    <name evidence="4" type="ORF">SBRCBS47491_008618</name>
</gene>
<protein>
    <recommendedName>
        <fullName evidence="6">RING-type domain-containing protein</fullName>
    </recommendedName>
</protein>
<evidence type="ECO:0000313" key="4">
    <source>
        <dbReference type="EMBL" id="CAK7233465.1"/>
    </source>
</evidence>
<keyword evidence="2" id="KW-0863">Zinc-finger</keyword>
<keyword evidence="5" id="KW-1185">Reference proteome</keyword>
<keyword evidence="3" id="KW-0862">Zinc</keyword>
<proteinExistence type="predicted"/>
<dbReference type="PROSITE" id="PS00518">
    <property type="entry name" value="ZF_RING_1"/>
    <property type="match status" value="1"/>
</dbReference>